<evidence type="ECO:0000256" key="1">
    <source>
        <dbReference type="SAM" id="MobiDB-lite"/>
    </source>
</evidence>
<sequence>MLVHAANNAVSFRTRAEQSLERQPADGSLCPAAAHGRQHARQDPFSHSCRGRRTGRFGSRVADC</sequence>
<feature type="compositionally biased region" description="Basic and acidic residues" evidence="1">
    <location>
        <begin position="14"/>
        <end position="24"/>
    </location>
</feature>
<dbReference type="AlphaFoldDB" id="A0A1S7P9S8"/>
<dbReference type="EMBL" id="FBWK01000013">
    <property type="protein sequence ID" value="CUX18028.1"/>
    <property type="molecule type" value="Genomic_DNA"/>
</dbReference>
<evidence type="ECO:0000313" key="3">
    <source>
        <dbReference type="Proteomes" id="UP000191988"/>
    </source>
</evidence>
<gene>
    <name evidence="2" type="ORF">AGR3A_Cc200072</name>
</gene>
<dbReference type="Proteomes" id="UP000191988">
    <property type="component" value="Unassembled WGS sequence"/>
</dbReference>
<evidence type="ECO:0000313" key="2">
    <source>
        <dbReference type="EMBL" id="CUX18028.1"/>
    </source>
</evidence>
<organism evidence="2 3">
    <name type="scientific">Agrobacterium tomkonis CFBP 6623</name>
    <dbReference type="NCBI Taxonomy" id="1183432"/>
    <lineage>
        <taxon>Bacteria</taxon>
        <taxon>Pseudomonadati</taxon>
        <taxon>Pseudomonadota</taxon>
        <taxon>Alphaproteobacteria</taxon>
        <taxon>Hyphomicrobiales</taxon>
        <taxon>Rhizobiaceae</taxon>
        <taxon>Rhizobium/Agrobacterium group</taxon>
        <taxon>Agrobacterium</taxon>
        <taxon>Agrobacterium tumefaciens complex</taxon>
    </lineage>
</organism>
<keyword evidence="3" id="KW-1185">Reference proteome</keyword>
<protein>
    <submittedName>
        <fullName evidence="2">Uncharacterized protein</fullName>
    </submittedName>
</protein>
<name>A0A1S7P9S8_9HYPH</name>
<accession>A0A1S7P9S8</accession>
<reference evidence="3" key="1">
    <citation type="submission" date="2016-01" db="EMBL/GenBank/DDBJ databases">
        <authorList>
            <person name="Regsiter A."/>
            <person name="william w."/>
        </authorList>
    </citation>
    <scope>NUCLEOTIDE SEQUENCE [LARGE SCALE GENOMIC DNA]</scope>
    <source>
        <strain evidence="3">CFBP 6623</strain>
    </source>
</reference>
<feature type="region of interest" description="Disordered" evidence="1">
    <location>
        <begin position="14"/>
        <end position="64"/>
    </location>
</feature>
<proteinExistence type="predicted"/>